<organism evidence="8 9">
    <name type="scientific">Ciona savignyi</name>
    <name type="common">Pacific transparent sea squirt</name>
    <dbReference type="NCBI Taxonomy" id="51511"/>
    <lineage>
        <taxon>Eukaryota</taxon>
        <taxon>Metazoa</taxon>
        <taxon>Chordata</taxon>
        <taxon>Tunicata</taxon>
        <taxon>Ascidiacea</taxon>
        <taxon>Phlebobranchia</taxon>
        <taxon>Cionidae</taxon>
        <taxon>Ciona</taxon>
    </lineage>
</organism>
<evidence type="ECO:0000256" key="2">
    <source>
        <dbReference type="ARBA" id="ARBA00022588"/>
    </source>
</evidence>
<dbReference type="Ensembl" id="ENSCSAVT00000006347.1">
    <property type="protein sequence ID" value="ENSCSAVP00000006268.1"/>
    <property type="gene ID" value="ENSCSAVG00000003749.1"/>
</dbReference>
<proteinExistence type="inferred from homology"/>
<reference evidence="8" key="2">
    <citation type="submission" date="2025-08" db="UniProtKB">
        <authorList>
            <consortium name="Ensembl"/>
        </authorList>
    </citation>
    <scope>IDENTIFICATION</scope>
</reference>
<keyword evidence="2" id="KW-0399">Innate immunity</keyword>
<evidence type="ECO:0008006" key="10">
    <source>
        <dbReference type="Google" id="ProtNLM"/>
    </source>
</evidence>
<dbReference type="GO" id="GO:0005737">
    <property type="term" value="C:cytoplasm"/>
    <property type="evidence" value="ECO:0007669"/>
    <property type="project" value="TreeGrafter"/>
</dbReference>
<dbReference type="Pfam" id="PF00168">
    <property type="entry name" value="C2"/>
    <property type="match status" value="1"/>
</dbReference>
<dbReference type="Gene3D" id="1.10.8.10">
    <property type="entry name" value="DNA helicase RuvA subunit, C-terminal domain"/>
    <property type="match status" value="1"/>
</dbReference>
<reference evidence="9" key="1">
    <citation type="submission" date="2003-08" db="EMBL/GenBank/DDBJ databases">
        <authorList>
            <person name="Birren B."/>
            <person name="Nusbaum C."/>
            <person name="Abebe A."/>
            <person name="Abouelleil A."/>
            <person name="Adekoya E."/>
            <person name="Ait-zahra M."/>
            <person name="Allen N."/>
            <person name="Allen T."/>
            <person name="An P."/>
            <person name="Anderson M."/>
            <person name="Anderson S."/>
            <person name="Arachchi H."/>
            <person name="Armbruster J."/>
            <person name="Bachantsang P."/>
            <person name="Baldwin J."/>
            <person name="Barry A."/>
            <person name="Bayul T."/>
            <person name="Blitshsteyn B."/>
            <person name="Bloom T."/>
            <person name="Blye J."/>
            <person name="Boguslavskiy L."/>
            <person name="Borowsky M."/>
            <person name="Boukhgalter B."/>
            <person name="Brunache A."/>
            <person name="Butler J."/>
            <person name="Calixte N."/>
            <person name="Calvo S."/>
            <person name="Camarata J."/>
            <person name="Campo K."/>
            <person name="Chang J."/>
            <person name="Cheshatsang Y."/>
            <person name="Citroen M."/>
            <person name="Collymore A."/>
            <person name="Considine T."/>
            <person name="Cook A."/>
            <person name="Cooke P."/>
            <person name="Corum B."/>
            <person name="Cuomo C."/>
            <person name="David R."/>
            <person name="Dawoe T."/>
            <person name="Degray S."/>
            <person name="Dodge S."/>
            <person name="Dooley K."/>
            <person name="Dorje P."/>
            <person name="Dorjee K."/>
            <person name="Dorris L."/>
            <person name="Duffey N."/>
            <person name="Dupes A."/>
            <person name="Elkins T."/>
            <person name="Engels R."/>
            <person name="Erickson J."/>
            <person name="Farina A."/>
            <person name="Faro S."/>
            <person name="Ferreira P."/>
            <person name="Fischer H."/>
            <person name="Fitzgerald M."/>
            <person name="Foley K."/>
            <person name="Gage D."/>
            <person name="Galagan J."/>
            <person name="Gearin G."/>
            <person name="Gnerre S."/>
            <person name="Gnirke A."/>
            <person name="Goyette A."/>
            <person name="Graham J."/>
            <person name="Grandbois E."/>
            <person name="Gyaltsen K."/>
            <person name="Hafez N."/>
            <person name="Hagopian D."/>
            <person name="Hagos B."/>
            <person name="Hall J."/>
            <person name="Hatcher B."/>
            <person name="Heller A."/>
            <person name="Higgins H."/>
            <person name="Honan T."/>
            <person name="Horn A."/>
            <person name="Houde N."/>
            <person name="Hughes L."/>
            <person name="Hulme W."/>
            <person name="Husby E."/>
            <person name="Iliev I."/>
            <person name="Jaffe D."/>
            <person name="Jones C."/>
            <person name="Kamal M."/>
            <person name="Kamat A."/>
            <person name="Kamvysselis M."/>
            <person name="Karlsson E."/>
            <person name="Kells C."/>
            <person name="Kieu A."/>
            <person name="Kisner P."/>
            <person name="Kodira C."/>
            <person name="Kulbokas E."/>
            <person name="Labutti K."/>
            <person name="Lama D."/>
            <person name="Landers T."/>
            <person name="Leger J."/>
            <person name="Levine S."/>
            <person name="Lewis D."/>
            <person name="Lewis T."/>
            <person name="Lindblad-toh K."/>
            <person name="Liu X."/>
            <person name="Lokyitsang T."/>
            <person name="Lokyitsang Y."/>
            <person name="Lucien O."/>
            <person name="Lui A."/>
            <person name="Ma L.J."/>
            <person name="Mabbitt R."/>
            <person name="Macdonald J."/>
            <person name="Maclean C."/>
            <person name="Major J."/>
            <person name="Manning J."/>
            <person name="Marabella R."/>
            <person name="Maru K."/>
            <person name="Matthews C."/>
            <person name="Mauceli E."/>
            <person name="Mccarthy M."/>
            <person name="Mcdonough S."/>
            <person name="Mcghee T."/>
            <person name="Meldrim J."/>
            <person name="Meneus L."/>
            <person name="Mesirov J."/>
            <person name="Mihalev A."/>
            <person name="Mihova T."/>
            <person name="Mikkelsen T."/>
            <person name="Mlenga V."/>
            <person name="Moru K."/>
            <person name="Mozes J."/>
            <person name="Mulrain L."/>
            <person name="Munson G."/>
            <person name="Naylor J."/>
            <person name="Newes C."/>
            <person name="Nguyen C."/>
            <person name="Nguyen N."/>
            <person name="Nguyen T."/>
            <person name="Nicol R."/>
            <person name="Nielsen C."/>
            <person name="Nizzari M."/>
            <person name="Norbu C."/>
            <person name="Norbu N."/>
            <person name="O'donnell P."/>
            <person name="Okoawo O."/>
            <person name="O'leary S."/>
            <person name="Omotosho B."/>
            <person name="O'neill K."/>
            <person name="Osman S."/>
            <person name="Parker S."/>
            <person name="Perrin D."/>
            <person name="Phunkhang P."/>
            <person name="Piqani B."/>
            <person name="Purcell S."/>
            <person name="Rachupka T."/>
            <person name="Ramasamy U."/>
            <person name="Rameau R."/>
            <person name="Ray V."/>
            <person name="Raymond C."/>
            <person name="Retta R."/>
            <person name="Richardson S."/>
            <person name="Rise C."/>
            <person name="Rodriguez J."/>
            <person name="Rogers J."/>
            <person name="Rogov P."/>
            <person name="Rutman M."/>
            <person name="Schupbach R."/>
            <person name="Seaman C."/>
            <person name="Settipalli S."/>
            <person name="Sharpe T."/>
            <person name="Sheridan J."/>
            <person name="Sherpa N."/>
            <person name="Shi J."/>
            <person name="Smirnov S."/>
            <person name="Smith C."/>
            <person name="Sougnez C."/>
            <person name="Spencer B."/>
            <person name="Stalker J."/>
            <person name="Stange-thomann N."/>
            <person name="Stavropoulos S."/>
            <person name="Stetson K."/>
            <person name="Stone C."/>
            <person name="Stone S."/>
            <person name="Stubbs M."/>
            <person name="Talamas J."/>
            <person name="Tchuinga P."/>
            <person name="Tenzing P."/>
            <person name="Tesfaye S."/>
            <person name="Theodore J."/>
            <person name="Thoulutsang Y."/>
            <person name="Topham K."/>
            <person name="Towey S."/>
            <person name="Tsamla T."/>
            <person name="Tsomo N."/>
            <person name="Vallee D."/>
            <person name="Vassiliev H."/>
            <person name="Venkataraman V."/>
            <person name="Vinson J."/>
            <person name="Vo A."/>
            <person name="Wade C."/>
            <person name="Wang S."/>
            <person name="Wangchuk T."/>
            <person name="Wangdi T."/>
            <person name="Whittaker C."/>
            <person name="Wilkinson J."/>
            <person name="Wu Y."/>
            <person name="Wyman D."/>
            <person name="Yadav S."/>
            <person name="Yang S."/>
            <person name="Yang X."/>
            <person name="Yeager S."/>
            <person name="Yee E."/>
            <person name="Young G."/>
            <person name="Zainoun J."/>
            <person name="Zembeck L."/>
            <person name="Zimmer A."/>
            <person name="Zody M."/>
            <person name="Lander E."/>
        </authorList>
    </citation>
    <scope>NUCLEOTIDE SEQUENCE [LARGE SCALE GENOMIC DNA]</scope>
</reference>
<dbReference type="SUPFAM" id="SSF46934">
    <property type="entry name" value="UBA-like"/>
    <property type="match status" value="1"/>
</dbReference>
<dbReference type="OMA" id="IYIQIFD"/>
<keyword evidence="4" id="KW-0072">Autophagy</keyword>
<protein>
    <recommendedName>
        <fullName evidence="10">Toll-interacting protein</fullName>
    </recommendedName>
</protein>
<sequence length="305" mass="34296">MAEAAQALGTPKTQTTNHGEVVIGELPNDFLRMPNPTNYDQVANDEKMAKEMAAMEVQQQNMMSQMMVVTNRFKITVLEAKLNKNYGVVRMDPYCRIRVNHRVYETDTSYNGAKNPQWTKSISVPLSEPVEHIYVEIFDEKSLTTDSRIAWTRIELSEQAKKGEQVDDWWPLSGKLGEEMEGTVHIVMSIAKVQQATPMPPMQPMPGMPLMLPGGYTVQTPGVMQSAQFYQPGMPMYQAQPGMPMQQQQQQQQPTPVPQGPLFTEADVKQIKEMFPDVEEDAIKTVLEASRGNKDAAINSLLSMQ</sequence>
<evidence type="ECO:0000313" key="9">
    <source>
        <dbReference type="Proteomes" id="UP000007875"/>
    </source>
</evidence>
<dbReference type="PANTHER" id="PTHR16461:SF5">
    <property type="entry name" value="TOLL-INTERACTING PROTEIN"/>
    <property type="match status" value="1"/>
</dbReference>
<dbReference type="eggNOG" id="ENOG502QWQA">
    <property type="taxonomic scope" value="Eukaryota"/>
</dbReference>
<dbReference type="InterPro" id="IPR041799">
    <property type="entry name" value="TOLIP_CUE"/>
</dbReference>
<dbReference type="GO" id="GO:0045087">
    <property type="term" value="P:innate immune response"/>
    <property type="evidence" value="ECO:0007669"/>
    <property type="project" value="UniProtKB-KW"/>
</dbReference>
<dbReference type="FunCoup" id="H2YLR6">
    <property type="interactions" value="74"/>
</dbReference>
<evidence type="ECO:0000256" key="3">
    <source>
        <dbReference type="ARBA" id="ARBA00022859"/>
    </source>
</evidence>
<dbReference type="SMART" id="SM00546">
    <property type="entry name" value="CUE"/>
    <property type="match status" value="1"/>
</dbReference>
<dbReference type="GO" id="GO:0031624">
    <property type="term" value="F:ubiquitin conjugating enzyme binding"/>
    <property type="evidence" value="ECO:0007669"/>
    <property type="project" value="TreeGrafter"/>
</dbReference>
<evidence type="ECO:0000259" key="6">
    <source>
        <dbReference type="PROSITE" id="PS50004"/>
    </source>
</evidence>
<dbReference type="GO" id="GO:0006511">
    <property type="term" value="P:ubiquitin-dependent protein catabolic process"/>
    <property type="evidence" value="ECO:0007669"/>
    <property type="project" value="TreeGrafter"/>
</dbReference>
<dbReference type="Pfam" id="PF02845">
    <property type="entry name" value="CUE"/>
    <property type="match status" value="1"/>
</dbReference>
<dbReference type="InterPro" id="IPR035892">
    <property type="entry name" value="C2_domain_sf"/>
</dbReference>
<dbReference type="SMART" id="SM00239">
    <property type="entry name" value="C2"/>
    <property type="match status" value="1"/>
</dbReference>
<dbReference type="SUPFAM" id="SSF49562">
    <property type="entry name" value="C2 domain (Calcium/lipid-binding domain, CaLB)"/>
    <property type="match status" value="1"/>
</dbReference>
<dbReference type="GO" id="GO:0030178">
    <property type="term" value="P:negative regulation of Wnt signaling pathway"/>
    <property type="evidence" value="ECO:0007669"/>
    <property type="project" value="Ensembl"/>
</dbReference>
<dbReference type="FunFam" id="1.10.8.10:FF:000036">
    <property type="entry name" value="Toll-interacting protein-like Protein"/>
    <property type="match status" value="1"/>
</dbReference>
<dbReference type="STRING" id="51511.ENSCSAVP00000006268"/>
<feature type="domain" description="CUE" evidence="7">
    <location>
        <begin position="263"/>
        <end position="305"/>
    </location>
</feature>
<dbReference type="Proteomes" id="UP000007875">
    <property type="component" value="Unassembled WGS sequence"/>
</dbReference>
<comment type="similarity">
    <text evidence="1">Belongs to the tollip family.</text>
</comment>
<dbReference type="GO" id="GO:0006914">
    <property type="term" value="P:autophagy"/>
    <property type="evidence" value="ECO:0007669"/>
    <property type="project" value="UniProtKB-KW"/>
</dbReference>
<dbReference type="PROSITE" id="PS50004">
    <property type="entry name" value="C2"/>
    <property type="match status" value="1"/>
</dbReference>
<dbReference type="GO" id="GO:0043130">
    <property type="term" value="F:ubiquitin binding"/>
    <property type="evidence" value="ECO:0007669"/>
    <property type="project" value="InterPro"/>
</dbReference>
<dbReference type="InParanoid" id="H2YLR6"/>
<dbReference type="InterPro" id="IPR009060">
    <property type="entry name" value="UBA-like_sf"/>
</dbReference>
<dbReference type="InterPro" id="IPR003892">
    <property type="entry name" value="CUE"/>
</dbReference>
<evidence type="ECO:0000259" key="7">
    <source>
        <dbReference type="PROSITE" id="PS51140"/>
    </source>
</evidence>
<keyword evidence="5" id="KW-0395">Inflammatory response</keyword>
<evidence type="ECO:0000256" key="5">
    <source>
        <dbReference type="ARBA" id="ARBA00023198"/>
    </source>
</evidence>
<keyword evidence="3" id="KW-0391">Immunity</keyword>
<dbReference type="PANTHER" id="PTHR16461">
    <property type="entry name" value="TOLL-INTERACTING PROTEIN"/>
    <property type="match status" value="1"/>
</dbReference>
<dbReference type="CDD" id="cd14363">
    <property type="entry name" value="CUE_TOLIP"/>
    <property type="match status" value="1"/>
</dbReference>
<accession>H2YLR6</accession>
<dbReference type="PROSITE" id="PS51140">
    <property type="entry name" value="CUE"/>
    <property type="match status" value="1"/>
</dbReference>
<dbReference type="AlphaFoldDB" id="H2YLR6"/>
<name>H2YLR6_CIOSA</name>
<keyword evidence="9" id="KW-1185">Reference proteome</keyword>
<evidence type="ECO:0000313" key="8">
    <source>
        <dbReference type="Ensembl" id="ENSCSAVP00000006268.1"/>
    </source>
</evidence>
<evidence type="ECO:0000256" key="1">
    <source>
        <dbReference type="ARBA" id="ARBA00009278"/>
    </source>
</evidence>
<dbReference type="GeneTree" id="ENSGT00390000013104"/>
<evidence type="ECO:0000256" key="4">
    <source>
        <dbReference type="ARBA" id="ARBA00023006"/>
    </source>
</evidence>
<dbReference type="HOGENOM" id="CLU_067725_0_0_1"/>
<feature type="domain" description="C2" evidence="6">
    <location>
        <begin position="54"/>
        <end position="170"/>
    </location>
</feature>
<reference evidence="8" key="3">
    <citation type="submission" date="2025-09" db="UniProtKB">
        <authorList>
            <consortium name="Ensembl"/>
        </authorList>
    </citation>
    <scope>IDENTIFICATION</scope>
</reference>
<dbReference type="Gene3D" id="2.60.40.150">
    <property type="entry name" value="C2 domain"/>
    <property type="match status" value="1"/>
</dbReference>
<dbReference type="InterPro" id="IPR000008">
    <property type="entry name" value="C2_dom"/>
</dbReference>